<sequence>MPPSSSPIQKFDRPSPHPLECRSPSSPARLKRSSLSQHRSISPYDRSYSSKERGNRSPVKVKSPRVITSDERSYSRRGKAKETEARTVENNKGRKRHRRSDRSDTSSERRHRRLDRRDTYSERRHRRSDRRVTSSEDSYDSESERKEARRRRKEEEERRCWKEKKRQRREEHRRKKEKRRAEKTKAKTLSDDFSDDGRATVDMSFASEFGIACGMKPKHNEKDADIWKGQNPKSNDGSTTELPFKFPMG</sequence>
<organism evidence="2 3">
    <name type="scientific">Cucurbita argyrosperma subsp. sororia</name>
    <dbReference type="NCBI Taxonomy" id="37648"/>
    <lineage>
        <taxon>Eukaryota</taxon>
        <taxon>Viridiplantae</taxon>
        <taxon>Streptophyta</taxon>
        <taxon>Embryophyta</taxon>
        <taxon>Tracheophyta</taxon>
        <taxon>Spermatophyta</taxon>
        <taxon>Magnoliopsida</taxon>
        <taxon>eudicotyledons</taxon>
        <taxon>Gunneridae</taxon>
        <taxon>Pentapetalae</taxon>
        <taxon>rosids</taxon>
        <taxon>fabids</taxon>
        <taxon>Cucurbitales</taxon>
        <taxon>Cucurbitaceae</taxon>
        <taxon>Cucurbiteae</taxon>
        <taxon>Cucurbita</taxon>
    </lineage>
</organism>
<feature type="compositionally biased region" description="Basic residues" evidence="1">
    <location>
        <begin position="161"/>
        <end position="178"/>
    </location>
</feature>
<protein>
    <submittedName>
        <fullName evidence="2">Uncharacterized protein</fullName>
    </submittedName>
</protein>
<keyword evidence="3" id="KW-1185">Reference proteome</keyword>
<feature type="compositionally biased region" description="Basic and acidic residues" evidence="1">
    <location>
        <begin position="68"/>
        <end position="92"/>
    </location>
</feature>
<evidence type="ECO:0000256" key="1">
    <source>
        <dbReference type="SAM" id="MobiDB-lite"/>
    </source>
</evidence>
<feature type="compositionally biased region" description="Basic and acidic residues" evidence="1">
    <location>
        <begin position="142"/>
        <end position="160"/>
    </location>
</feature>
<evidence type="ECO:0000313" key="2">
    <source>
        <dbReference type="EMBL" id="KAG6583407.1"/>
    </source>
</evidence>
<feature type="compositionally biased region" description="Polar residues" evidence="1">
    <location>
        <begin position="231"/>
        <end position="241"/>
    </location>
</feature>
<dbReference type="EMBL" id="JAGKQH010000013">
    <property type="protein sequence ID" value="KAG6583407.1"/>
    <property type="molecule type" value="Genomic_DNA"/>
</dbReference>
<accession>A0AAV6MM95</accession>
<dbReference type="Proteomes" id="UP000685013">
    <property type="component" value="Chromosome 13"/>
</dbReference>
<gene>
    <name evidence="2" type="ORF">SDJN03_19339</name>
</gene>
<feature type="non-terminal residue" evidence="2">
    <location>
        <position position="1"/>
    </location>
</feature>
<feature type="region of interest" description="Disordered" evidence="1">
    <location>
        <begin position="212"/>
        <end position="249"/>
    </location>
</feature>
<feature type="compositionally biased region" description="Basic and acidic residues" evidence="1">
    <location>
        <begin position="179"/>
        <end position="198"/>
    </location>
</feature>
<dbReference type="AlphaFoldDB" id="A0AAV6MM95"/>
<feature type="region of interest" description="Disordered" evidence="1">
    <location>
        <begin position="1"/>
        <end position="198"/>
    </location>
</feature>
<proteinExistence type="predicted"/>
<evidence type="ECO:0000313" key="3">
    <source>
        <dbReference type="Proteomes" id="UP000685013"/>
    </source>
</evidence>
<comment type="caution">
    <text evidence="2">The sequence shown here is derived from an EMBL/GenBank/DDBJ whole genome shotgun (WGS) entry which is preliminary data.</text>
</comment>
<reference evidence="2 3" key="1">
    <citation type="journal article" date="2021" name="Hortic Res">
        <title>The domestication of Cucurbita argyrosperma as revealed by the genome of its wild relative.</title>
        <authorList>
            <person name="Barrera-Redondo J."/>
            <person name="Sanchez-de la Vega G."/>
            <person name="Aguirre-Liguori J.A."/>
            <person name="Castellanos-Morales G."/>
            <person name="Gutierrez-Guerrero Y.T."/>
            <person name="Aguirre-Dugua X."/>
            <person name="Aguirre-Planter E."/>
            <person name="Tenaillon M.I."/>
            <person name="Lira-Saade R."/>
            <person name="Eguiarte L.E."/>
        </authorList>
    </citation>
    <scope>NUCLEOTIDE SEQUENCE [LARGE SCALE GENOMIC DNA]</scope>
    <source>
        <strain evidence="2">JBR-2021</strain>
    </source>
</reference>
<name>A0AAV6MM95_9ROSI</name>